<dbReference type="Gene3D" id="3.30.420.40">
    <property type="match status" value="2"/>
</dbReference>
<reference evidence="3" key="1">
    <citation type="submission" date="2016-06" db="UniProtKB">
        <authorList>
            <consortium name="WormBaseParasite"/>
        </authorList>
    </citation>
    <scope>IDENTIFICATION</scope>
</reference>
<protein>
    <submittedName>
        <fullName evidence="3">Actin-related protein 6</fullName>
    </submittedName>
</protein>
<dbReference type="Proteomes" id="UP000270296">
    <property type="component" value="Unassembled WGS sequence"/>
</dbReference>
<proteinExistence type="predicted"/>
<evidence type="ECO:0000313" key="3">
    <source>
        <dbReference type="WBParaSite" id="SBAD_0001191401-mRNA-1"/>
    </source>
</evidence>
<keyword evidence="2" id="KW-1185">Reference proteome</keyword>
<evidence type="ECO:0000313" key="2">
    <source>
        <dbReference type="Proteomes" id="UP000270296"/>
    </source>
</evidence>
<dbReference type="OrthoDB" id="6220758at2759"/>
<accession>A0A183J6N0</accession>
<name>A0A183J6N0_9BILA</name>
<gene>
    <name evidence="1" type="ORF">SBAD_LOCUS11528</name>
</gene>
<evidence type="ECO:0000313" key="1">
    <source>
        <dbReference type="EMBL" id="VDP40804.1"/>
    </source>
</evidence>
<dbReference type="WBParaSite" id="SBAD_0001191401-mRNA-1">
    <property type="protein sequence ID" value="SBAD_0001191401-mRNA-1"/>
    <property type="gene ID" value="SBAD_0001191401"/>
</dbReference>
<organism evidence="3">
    <name type="scientific">Soboliphyme baturini</name>
    <dbReference type="NCBI Taxonomy" id="241478"/>
    <lineage>
        <taxon>Eukaryota</taxon>
        <taxon>Metazoa</taxon>
        <taxon>Ecdysozoa</taxon>
        <taxon>Nematoda</taxon>
        <taxon>Enoplea</taxon>
        <taxon>Dorylaimia</taxon>
        <taxon>Dioctophymatida</taxon>
        <taxon>Dioctophymatoidea</taxon>
        <taxon>Soboliphymatidae</taxon>
        <taxon>Soboliphyme</taxon>
    </lineage>
</organism>
<dbReference type="AlphaFoldDB" id="A0A183J6N0"/>
<dbReference type="Pfam" id="PF00022">
    <property type="entry name" value="Actin"/>
    <property type="match status" value="1"/>
</dbReference>
<reference evidence="1 2" key="2">
    <citation type="submission" date="2018-11" db="EMBL/GenBank/DDBJ databases">
        <authorList>
            <consortium name="Pathogen Informatics"/>
        </authorList>
    </citation>
    <scope>NUCLEOTIDE SEQUENCE [LARGE SCALE GENOMIC DNA]</scope>
</reference>
<dbReference type="InterPro" id="IPR004000">
    <property type="entry name" value="Actin"/>
</dbReference>
<sequence length="64" mass="7504">MDEMVFEEYGFQSALRINPSSLSMYKYMKENPQSLMCVVIDSGYSFTHVVPYFRGRQIKNGILR</sequence>
<dbReference type="EMBL" id="UZAM01015839">
    <property type="protein sequence ID" value="VDP40804.1"/>
    <property type="molecule type" value="Genomic_DNA"/>
</dbReference>